<proteinExistence type="predicted"/>
<accession>A0A9Q8LIS4</accession>
<dbReference type="KEGG" id="ffu:CLAFUR5_05853"/>
<keyword evidence="1" id="KW-0472">Membrane</keyword>
<feature type="transmembrane region" description="Helical" evidence="1">
    <location>
        <begin position="66"/>
        <end position="89"/>
    </location>
</feature>
<dbReference type="InterPro" id="IPR049326">
    <property type="entry name" value="Rhodopsin_dom_fungi"/>
</dbReference>
<keyword evidence="1" id="KW-1133">Transmembrane helix</keyword>
<protein>
    <recommendedName>
        <fullName evidence="2">Rhodopsin domain-containing protein</fullName>
    </recommendedName>
</protein>
<name>A0A9Q8LIS4_PASFU</name>
<dbReference type="OMA" id="HSATIWI"/>
<organism evidence="3 4">
    <name type="scientific">Passalora fulva</name>
    <name type="common">Tomato leaf mold</name>
    <name type="synonym">Cladosporium fulvum</name>
    <dbReference type="NCBI Taxonomy" id="5499"/>
    <lineage>
        <taxon>Eukaryota</taxon>
        <taxon>Fungi</taxon>
        <taxon>Dikarya</taxon>
        <taxon>Ascomycota</taxon>
        <taxon>Pezizomycotina</taxon>
        <taxon>Dothideomycetes</taxon>
        <taxon>Dothideomycetidae</taxon>
        <taxon>Mycosphaerellales</taxon>
        <taxon>Mycosphaerellaceae</taxon>
        <taxon>Fulvia</taxon>
    </lineage>
</organism>
<dbReference type="Pfam" id="PF20684">
    <property type="entry name" value="Fung_rhodopsin"/>
    <property type="match status" value="1"/>
</dbReference>
<evidence type="ECO:0000313" key="4">
    <source>
        <dbReference type="Proteomes" id="UP000756132"/>
    </source>
</evidence>
<evidence type="ECO:0000256" key="1">
    <source>
        <dbReference type="SAM" id="Phobius"/>
    </source>
</evidence>
<gene>
    <name evidence="3" type="ORF">CLAFUR5_05853</name>
</gene>
<dbReference type="RefSeq" id="XP_047762628.1">
    <property type="nucleotide sequence ID" value="XM_047905001.1"/>
</dbReference>
<feature type="transmembrane region" description="Helical" evidence="1">
    <location>
        <begin position="220"/>
        <end position="242"/>
    </location>
</feature>
<dbReference type="PANTHER" id="PTHR39614">
    <property type="entry name" value="INTEGRAL MEMBRANE PROTEIN"/>
    <property type="match status" value="1"/>
</dbReference>
<evidence type="ECO:0000259" key="2">
    <source>
        <dbReference type="Pfam" id="PF20684"/>
    </source>
</evidence>
<sequence>MSSDGYAAIDTANWIPGTRYFTQITEEDHSAWLSIITLLSFVYAIIAFIIRFIVKYGMYGHDDWALLASTVLAIGQYISVLVAVAKGLGKASGLLEYAVVQEIQRYAAAHAYFFVLAHCCSKVSTAILTQRLFENGRRRNAQVCWALVIVAASFGVISVLALGIDCVDAGYVSIPDHCPHRFTRWQILMAVDIITEALLVIVPIVLLLDILIKPSAKLTVTMVFGVRLFNVLFAAMNLAHIANMHDSKDVALDVIHSLMWTQTELLWSILAASLPCLKTFMRPFHKIDDDTWRTQNQHCPSARSARSGRSWRDTINRAGLVALGDLKINKEETGLSAPGSDSMDLRPDVAGNNVEITGPDANSEEIRRSWGSQERIIIKKQEEFEVTMGSADRMSYQIR</sequence>
<feature type="domain" description="Rhodopsin" evidence="2">
    <location>
        <begin position="50"/>
        <end position="281"/>
    </location>
</feature>
<reference evidence="3" key="1">
    <citation type="submission" date="2021-12" db="EMBL/GenBank/DDBJ databases">
        <authorList>
            <person name="Zaccaron A."/>
            <person name="Stergiopoulos I."/>
        </authorList>
    </citation>
    <scope>NUCLEOTIDE SEQUENCE</scope>
    <source>
        <strain evidence="3">Race5_Kim</strain>
    </source>
</reference>
<dbReference type="EMBL" id="CP090167">
    <property type="protein sequence ID" value="UJO18262.1"/>
    <property type="molecule type" value="Genomic_DNA"/>
</dbReference>
<feature type="transmembrane region" description="Helical" evidence="1">
    <location>
        <begin position="141"/>
        <end position="164"/>
    </location>
</feature>
<feature type="transmembrane region" description="Helical" evidence="1">
    <location>
        <begin position="31"/>
        <end position="54"/>
    </location>
</feature>
<dbReference type="Proteomes" id="UP000756132">
    <property type="component" value="Chromosome 5"/>
</dbReference>
<dbReference type="PANTHER" id="PTHR39614:SF2">
    <property type="entry name" value="INTEGRAL MEMBRANE PROTEIN"/>
    <property type="match status" value="1"/>
</dbReference>
<dbReference type="OrthoDB" id="3918601at2759"/>
<reference evidence="3" key="2">
    <citation type="journal article" date="2022" name="Microb. Genom.">
        <title>A chromosome-scale genome assembly of the tomato pathogen Cladosporium fulvum reveals a compartmentalized genome architecture and the presence of a dispensable chromosome.</title>
        <authorList>
            <person name="Zaccaron A.Z."/>
            <person name="Chen L.H."/>
            <person name="Samaras A."/>
            <person name="Stergiopoulos I."/>
        </authorList>
    </citation>
    <scope>NUCLEOTIDE SEQUENCE</scope>
    <source>
        <strain evidence="3">Race5_Kim</strain>
    </source>
</reference>
<feature type="transmembrane region" description="Helical" evidence="1">
    <location>
        <begin position="184"/>
        <end position="208"/>
    </location>
</feature>
<keyword evidence="4" id="KW-1185">Reference proteome</keyword>
<dbReference type="GeneID" id="71985731"/>
<keyword evidence="1" id="KW-0812">Transmembrane</keyword>
<dbReference type="AlphaFoldDB" id="A0A9Q8LIS4"/>
<evidence type="ECO:0000313" key="3">
    <source>
        <dbReference type="EMBL" id="UJO18262.1"/>
    </source>
</evidence>